<comment type="caution">
    <text evidence="2">The sequence shown here is derived from an EMBL/GenBank/DDBJ whole genome shotgun (WGS) entry which is preliminary data.</text>
</comment>
<evidence type="ECO:0000256" key="1">
    <source>
        <dbReference type="SAM" id="MobiDB-lite"/>
    </source>
</evidence>
<organism evidence="2 3">
    <name type="scientific">Hypsizygus marmoreus</name>
    <name type="common">White beech mushroom</name>
    <name type="synonym">Agaricus marmoreus</name>
    <dbReference type="NCBI Taxonomy" id="39966"/>
    <lineage>
        <taxon>Eukaryota</taxon>
        <taxon>Fungi</taxon>
        <taxon>Dikarya</taxon>
        <taxon>Basidiomycota</taxon>
        <taxon>Agaricomycotina</taxon>
        <taxon>Agaricomycetes</taxon>
        <taxon>Agaricomycetidae</taxon>
        <taxon>Agaricales</taxon>
        <taxon>Tricholomatineae</taxon>
        <taxon>Lyophyllaceae</taxon>
        <taxon>Hypsizygus</taxon>
    </lineage>
</organism>
<reference evidence="2" key="1">
    <citation type="submission" date="2018-04" db="EMBL/GenBank/DDBJ databases">
        <title>Whole genome sequencing of Hypsizygus marmoreus.</title>
        <authorList>
            <person name="Choi I.-G."/>
            <person name="Min B."/>
            <person name="Kim J.-G."/>
            <person name="Kim S."/>
            <person name="Oh Y.-L."/>
            <person name="Kong W.-S."/>
            <person name="Park H."/>
            <person name="Jeong J."/>
            <person name="Song E.-S."/>
        </authorList>
    </citation>
    <scope>NUCLEOTIDE SEQUENCE [LARGE SCALE GENOMIC DNA]</scope>
    <source>
        <strain evidence="2">51987-8</strain>
    </source>
</reference>
<dbReference type="InParanoid" id="A0A369K1K2"/>
<evidence type="ECO:0000313" key="3">
    <source>
        <dbReference type="Proteomes" id="UP000076154"/>
    </source>
</evidence>
<evidence type="ECO:0000313" key="2">
    <source>
        <dbReference type="EMBL" id="RDB26495.1"/>
    </source>
</evidence>
<keyword evidence="3" id="KW-1185">Reference proteome</keyword>
<dbReference type="Proteomes" id="UP000076154">
    <property type="component" value="Unassembled WGS sequence"/>
</dbReference>
<gene>
    <name evidence="2" type="ORF">Hypma_005624</name>
</gene>
<proteinExistence type="predicted"/>
<dbReference type="AlphaFoldDB" id="A0A369K1K2"/>
<name>A0A369K1K2_HYPMA</name>
<accession>A0A369K1K2</accession>
<protein>
    <submittedName>
        <fullName evidence="2">Uncharacterized protein</fullName>
    </submittedName>
</protein>
<sequence>MGYCRALRAPSFAFCSPGLSSRPPWHAVDVDWTSDLSGSSFNVPTQPSPVECVNRHTRSWWEDADASFLGDEQQKFVSSTATAHTAPSLPSTTTATTTSMAKPTCCIKSPLRHALPPLPAYLPQDPTRRAHPTRPHPSSTHPFCCEMGIGSHR</sequence>
<feature type="region of interest" description="Disordered" evidence="1">
    <location>
        <begin position="118"/>
        <end position="153"/>
    </location>
</feature>
<dbReference type="EMBL" id="LUEZ02000029">
    <property type="protein sequence ID" value="RDB26495.1"/>
    <property type="molecule type" value="Genomic_DNA"/>
</dbReference>